<dbReference type="InterPro" id="IPR050624">
    <property type="entry name" value="HTH-type_Tx_Regulator"/>
</dbReference>
<dbReference type="InterPro" id="IPR009057">
    <property type="entry name" value="Homeodomain-like_sf"/>
</dbReference>
<keyword evidence="6" id="KW-1185">Reference proteome</keyword>
<keyword evidence="2 3" id="KW-0238">DNA-binding</keyword>
<evidence type="ECO:0000256" key="1">
    <source>
        <dbReference type="ARBA" id="ARBA00022491"/>
    </source>
</evidence>
<organism evidence="5 6">
    <name type="scientific">Peribacillus deserti</name>
    <dbReference type="NCBI Taxonomy" id="673318"/>
    <lineage>
        <taxon>Bacteria</taxon>
        <taxon>Bacillati</taxon>
        <taxon>Bacillota</taxon>
        <taxon>Bacilli</taxon>
        <taxon>Bacillales</taxon>
        <taxon>Bacillaceae</taxon>
        <taxon>Peribacillus</taxon>
    </lineage>
</organism>
<evidence type="ECO:0000313" key="5">
    <source>
        <dbReference type="EMBL" id="MBM7694028.1"/>
    </source>
</evidence>
<evidence type="ECO:0000313" key="6">
    <source>
        <dbReference type="Proteomes" id="UP000823486"/>
    </source>
</evidence>
<name>A0ABS2QNG4_9BACI</name>
<dbReference type="InterPro" id="IPR023772">
    <property type="entry name" value="DNA-bd_HTH_TetR-type_CS"/>
</dbReference>
<protein>
    <submittedName>
        <fullName evidence="5">AcrR family transcriptional regulator</fullName>
    </submittedName>
</protein>
<dbReference type="PANTHER" id="PTHR43479:SF11">
    <property type="entry name" value="ACREF_ENVCD OPERON REPRESSOR-RELATED"/>
    <property type="match status" value="1"/>
</dbReference>
<dbReference type="Gene3D" id="1.10.357.10">
    <property type="entry name" value="Tetracycline Repressor, domain 2"/>
    <property type="match status" value="1"/>
</dbReference>
<dbReference type="SUPFAM" id="SSF48498">
    <property type="entry name" value="Tetracyclin repressor-like, C-terminal domain"/>
    <property type="match status" value="1"/>
</dbReference>
<dbReference type="PANTHER" id="PTHR43479">
    <property type="entry name" value="ACREF/ENVCD OPERON REPRESSOR-RELATED"/>
    <property type="match status" value="1"/>
</dbReference>
<dbReference type="EMBL" id="JAFBFI010000017">
    <property type="protein sequence ID" value="MBM7694028.1"/>
    <property type="molecule type" value="Genomic_DNA"/>
</dbReference>
<evidence type="ECO:0000259" key="4">
    <source>
        <dbReference type="PROSITE" id="PS50977"/>
    </source>
</evidence>
<proteinExistence type="predicted"/>
<dbReference type="RefSeq" id="WP_204545508.1">
    <property type="nucleotide sequence ID" value="NZ_JAFBFI010000017.1"/>
</dbReference>
<feature type="DNA-binding region" description="H-T-H motif" evidence="3">
    <location>
        <begin position="26"/>
        <end position="45"/>
    </location>
</feature>
<keyword evidence="1" id="KW-0678">Repressor</keyword>
<gene>
    <name evidence="5" type="ORF">JOC77_003472</name>
</gene>
<sequence length="191" mass="22269">MSVNRKQLILDAAAKSFSLFGYKATTMDQVAKIANVGKGTIYTFFRNKEELFKEIVHRLIDEMKAAADETLDPSLSLHENIHQVLYKMLEYRRDHQFMIKLIQEKREMGTLAVIQMVDEIEEAVISFISGRIKKGIENGKIVECDPELTSFLLFKMYITLIFDWEKKHKPLEKEEIAQLLELYVFRGLSYP</sequence>
<reference evidence="5 6" key="1">
    <citation type="submission" date="2021-01" db="EMBL/GenBank/DDBJ databases">
        <title>Genomic Encyclopedia of Type Strains, Phase IV (KMG-IV): sequencing the most valuable type-strain genomes for metagenomic binning, comparative biology and taxonomic classification.</title>
        <authorList>
            <person name="Goeker M."/>
        </authorList>
    </citation>
    <scope>NUCLEOTIDE SEQUENCE [LARGE SCALE GENOMIC DNA]</scope>
    <source>
        <strain evidence="5 6">DSM 105482</strain>
    </source>
</reference>
<evidence type="ECO:0000256" key="3">
    <source>
        <dbReference type="PROSITE-ProRule" id="PRU00335"/>
    </source>
</evidence>
<dbReference type="Proteomes" id="UP000823486">
    <property type="component" value="Unassembled WGS sequence"/>
</dbReference>
<dbReference type="InterPro" id="IPR036271">
    <property type="entry name" value="Tet_transcr_reg_TetR-rel_C_sf"/>
</dbReference>
<accession>A0ABS2QNG4</accession>
<dbReference type="PROSITE" id="PS01081">
    <property type="entry name" value="HTH_TETR_1"/>
    <property type="match status" value="1"/>
</dbReference>
<dbReference type="PROSITE" id="PS50977">
    <property type="entry name" value="HTH_TETR_2"/>
    <property type="match status" value="1"/>
</dbReference>
<feature type="domain" description="HTH tetR-type" evidence="4">
    <location>
        <begin position="3"/>
        <end position="63"/>
    </location>
</feature>
<comment type="caution">
    <text evidence="5">The sequence shown here is derived from an EMBL/GenBank/DDBJ whole genome shotgun (WGS) entry which is preliminary data.</text>
</comment>
<dbReference type="InterPro" id="IPR001647">
    <property type="entry name" value="HTH_TetR"/>
</dbReference>
<evidence type="ECO:0000256" key="2">
    <source>
        <dbReference type="ARBA" id="ARBA00023125"/>
    </source>
</evidence>
<dbReference type="Gene3D" id="1.10.10.60">
    <property type="entry name" value="Homeodomain-like"/>
    <property type="match status" value="1"/>
</dbReference>
<dbReference type="PRINTS" id="PR00455">
    <property type="entry name" value="HTHTETR"/>
</dbReference>
<dbReference type="Pfam" id="PF00440">
    <property type="entry name" value="TetR_N"/>
    <property type="match status" value="1"/>
</dbReference>
<dbReference type="SUPFAM" id="SSF46689">
    <property type="entry name" value="Homeodomain-like"/>
    <property type="match status" value="1"/>
</dbReference>